<proteinExistence type="predicted"/>
<dbReference type="Pfam" id="PF02659">
    <property type="entry name" value="Mntp"/>
    <property type="match status" value="1"/>
</dbReference>
<evidence type="ECO:0000256" key="1">
    <source>
        <dbReference type="ARBA" id="ARBA00022475"/>
    </source>
</evidence>
<evidence type="ECO:0000256" key="3">
    <source>
        <dbReference type="ARBA" id="ARBA00022989"/>
    </source>
</evidence>
<reference evidence="6" key="1">
    <citation type="submission" date="2020-08" db="EMBL/GenBank/DDBJ databases">
        <title>Genome public.</title>
        <authorList>
            <person name="Liu C."/>
            <person name="Sun Q."/>
        </authorList>
    </citation>
    <scope>NUCLEOTIDE SEQUENCE</scope>
    <source>
        <strain evidence="6">BX1005</strain>
    </source>
</reference>
<feature type="transmembrane region" description="Helical" evidence="5">
    <location>
        <begin position="36"/>
        <end position="53"/>
    </location>
</feature>
<feature type="transmembrane region" description="Helical" evidence="5">
    <location>
        <begin position="171"/>
        <end position="192"/>
    </location>
</feature>
<evidence type="ECO:0000313" key="7">
    <source>
        <dbReference type="Proteomes" id="UP000606720"/>
    </source>
</evidence>
<keyword evidence="2 5" id="KW-0812">Transmembrane</keyword>
<dbReference type="EMBL" id="JACOPH010000017">
    <property type="protein sequence ID" value="MBC5715277.1"/>
    <property type="molecule type" value="Genomic_DNA"/>
</dbReference>
<sequence>MNWIENLLIIGGVSLDIFATMECEGSVVAKIDKKKLAEISILTVVFQMAVLYLGSLGSGRLMRQEGVAENEILLSNVIAAIIFAGLGVHLIIKAVRNERIYEHRQDTFSWKKILLGIVGTGIYTLLAGFAFGLMEIRMRACILLLGVCSLLMVIAGVYTGYRFGFEQKKKAYGIGAVLLWAAGIDVLIQYVLTRI</sequence>
<dbReference type="PANTHER" id="PTHR35529:SF1">
    <property type="entry name" value="MANGANESE EFFLUX PUMP MNTP-RELATED"/>
    <property type="match status" value="1"/>
</dbReference>
<dbReference type="RefSeq" id="WP_186867688.1">
    <property type="nucleotide sequence ID" value="NZ_JACOPH010000017.1"/>
</dbReference>
<feature type="transmembrane region" description="Helical" evidence="5">
    <location>
        <begin position="73"/>
        <end position="92"/>
    </location>
</feature>
<feature type="transmembrane region" description="Helical" evidence="5">
    <location>
        <begin position="113"/>
        <end position="134"/>
    </location>
</feature>
<dbReference type="InterPro" id="IPR003810">
    <property type="entry name" value="Mntp/YtaF"/>
</dbReference>
<keyword evidence="7" id="KW-1185">Reference proteome</keyword>
<organism evidence="6 7">
    <name type="scientific">Roseburia zhanii</name>
    <dbReference type="NCBI Taxonomy" id="2763064"/>
    <lineage>
        <taxon>Bacteria</taxon>
        <taxon>Bacillati</taxon>
        <taxon>Bacillota</taxon>
        <taxon>Clostridia</taxon>
        <taxon>Lachnospirales</taxon>
        <taxon>Lachnospiraceae</taxon>
        <taxon>Roseburia</taxon>
    </lineage>
</organism>
<evidence type="ECO:0000256" key="5">
    <source>
        <dbReference type="SAM" id="Phobius"/>
    </source>
</evidence>
<evidence type="ECO:0000313" key="6">
    <source>
        <dbReference type="EMBL" id="MBC5715277.1"/>
    </source>
</evidence>
<dbReference type="PANTHER" id="PTHR35529">
    <property type="entry name" value="MANGANESE EFFLUX PUMP MNTP-RELATED"/>
    <property type="match status" value="1"/>
</dbReference>
<keyword evidence="1" id="KW-1003">Cell membrane</keyword>
<keyword evidence="3 5" id="KW-1133">Transmembrane helix</keyword>
<evidence type="ECO:0000256" key="2">
    <source>
        <dbReference type="ARBA" id="ARBA00022692"/>
    </source>
</evidence>
<accession>A0A923LQM6</accession>
<keyword evidence="4 5" id="KW-0472">Membrane</keyword>
<evidence type="ECO:0000256" key="4">
    <source>
        <dbReference type="ARBA" id="ARBA00023136"/>
    </source>
</evidence>
<dbReference type="AlphaFoldDB" id="A0A923LQM6"/>
<feature type="transmembrane region" description="Helical" evidence="5">
    <location>
        <begin position="140"/>
        <end position="159"/>
    </location>
</feature>
<name>A0A923LQM6_9FIRM</name>
<dbReference type="Proteomes" id="UP000606720">
    <property type="component" value="Unassembled WGS sequence"/>
</dbReference>
<comment type="caution">
    <text evidence="6">The sequence shown here is derived from an EMBL/GenBank/DDBJ whole genome shotgun (WGS) entry which is preliminary data.</text>
</comment>
<gene>
    <name evidence="6" type="ORF">H8S17_13905</name>
</gene>
<protein>
    <submittedName>
        <fullName evidence="6">Manganese efflux pump</fullName>
    </submittedName>
</protein>